<feature type="compositionally biased region" description="Basic residues" evidence="1">
    <location>
        <begin position="336"/>
        <end position="349"/>
    </location>
</feature>
<dbReference type="EMBL" id="JAMTCO010000010">
    <property type="protein sequence ID" value="MCP2271634.1"/>
    <property type="molecule type" value="Genomic_DNA"/>
</dbReference>
<evidence type="ECO:0000313" key="3">
    <source>
        <dbReference type="Proteomes" id="UP001205185"/>
    </source>
</evidence>
<accession>A0ABT1IG93</accession>
<feature type="compositionally biased region" description="Basic and acidic residues" evidence="1">
    <location>
        <begin position="209"/>
        <end position="227"/>
    </location>
</feature>
<feature type="region of interest" description="Disordered" evidence="1">
    <location>
        <begin position="199"/>
        <end position="349"/>
    </location>
</feature>
<feature type="region of interest" description="Disordered" evidence="1">
    <location>
        <begin position="106"/>
        <end position="149"/>
    </location>
</feature>
<organism evidence="2 3">
    <name type="scientific">Actinokineospora diospyrosa</name>
    <dbReference type="NCBI Taxonomy" id="103728"/>
    <lineage>
        <taxon>Bacteria</taxon>
        <taxon>Bacillati</taxon>
        <taxon>Actinomycetota</taxon>
        <taxon>Actinomycetes</taxon>
        <taxon>Pseudonocardiales</taxon>
        <taxon>Pseudonocardiaceae</taxon>
        <taxon>Actinokineospora</taxon>
    </lineage>
</organism>
<dbReference type="Proteomes" id="UP001205185">
    <property type="component" value="Unassembled WGS sequence"/>
</dbReference>
<reference evidence="2 3" key="1">
    <citation type="submission" date="2022-06" db="EMBL/GenBank/DDBJ databases">
        <title>Genomic Encyclopedia of Archaeal and Bacterial Type Strains, Phase II (KMG-II): from individual species to whole genera.</title>
        <authorList>
            <person name="Goeker M."/>
        </authorList>
    </citation>
    <scope>NUCLEOTIDE SEQUENCE [LARGE SCALE GENOMIC DNA]</scope>
    <source>
        <strain evidence="2 3">DSM 44255</strain>
    </source>
</reference>
<proteinExistence type="predicted"/>
<name>A0ABT1IG93_9PSEU</name>
<evidence type="ECO:0000256" key="1">
    <source>
        <dbReference type="SAM" id="MobiDB-lite"/>
    </source>
</evidence>
<keyword evidence="3" id="KW-1185">Reference proteome</keyword>
<comment type="caution">
    <text evidence="2">The sequence shown here is derived from an EMBL/GenBank/DDBJ whole genome shotgun (WGS) entry which is preliminary data.</text>
</comment>
<evidence type="ECO:0000313" key="2">
    <source>
        <dbReference type="EMBL" id="MCP2271634.1"/>
    </source>
</evidence>
<protein>
    <submittedName>
        <fullName evidence="2">Uncharacterized protein</fullName>
    </submittedName>
</protein>
<sequence>MPTRPPSGPPQPTCSTLDTRNGRCHLSPLSVALPTQPLDSRTLRCQLAFRQVRLSPPAQRLDSRSRWCQLLDGVDLFCVGDDTRSVSARQGQSFRPLLCGSATGVVGAPRKTGPPHRAKLENRGSGAEFAARRRGRPPEPKAEARIPCPASPTTAYVKINLIKSPQIHSLARSTNKPGAANGACGQPQPLWTTKQLVTATSDPTAPHPRSTEPRAPDIQPTERDRHNGSSKQQPVDSRTRCGQPEPADNQSLRIPKALWTTTGVVGTRAPADNHRRCRQPQKLWATRAPANNHRRCRQPRARRQPDQGQQKGPSANRGALRVKPRATSRTSARWSQRSRRRPIRGRRSC</sequence>
<gene>
    <name evidence="2" type="ORF">LV75_004148</name>
</gene>
<feature type="compositionally biased region" description="Basic residues" evidence="1">
    <location>
        <begin position="292"/>
        <end position="302"/>
    </location>
</feature>